<keyword evidence="3" id="KW-0276">Fatty acid metabolism</keyword>
<dbReference type="InterPro" id="IPR042099">
    <property type="entry name" value="ANL_N_sf"/>
</dbReference>
<dbReference type="Proteomes" id="UP001330812">
    <property type="component" value="Chromosome"/>
</dbReference>
<dbReference type="PROSITE" id="PS00455">
    <property type="entry name" value="AMP_BINDING"/>
    <property type="match status" value="1"/>
</dbReference>
<keyword evidence="9" id="KW-1185">Reference proteome</keyword>
<evidence type="ECO:0000256" key="6">
    <source>
        <dbReference type="SAM" id="MobiDB-lite"/>
    </source>
</evidence>
<evidence type="ECO:0000256" key="4">
    <source>
        <dbReference type="ARBA" id="ARBA00023098"/>
    </source>
</evidence>
<reference evidence="8 9" key="1">
    <citation type="journal article" date="2015" name="Int. J. Syst. Evol. Microbiol.">
        <title>Amycolatopsis rhabdoformis sp. nov., an actinomycete isolated from a tropical forest soil.</title>
        <authorList>
            <person name="Souza W.R."/>
            <person name="Silva R.E."/>
            <person name="Goodfellow M."/>
            <person name="Busarakam K."/>
            <person name="Figueiro F.S."/>
            <person name="Ferreira D."/>
            <person name="Rodrigues-Filho E."/>
            <person name="Moraes L.A.B."/>
            <person name="Zucchi T.D."/>
        </authorList>
    </citation>
    <scope>NUCLEOTIDE SEQUENCE [LARGE SCALE GENOMIC DNA]</scope>
    <source>
        <strain evidence="8 9">NCIMB 14900</strain>
    </source>
</reference>
<keyword evidence="4" id="KW-0443">Lipid metabolism</keyword>
<dbReference type="RefSeq" id="WP_326566280.1">
    <property type="nucleotide sequence ID" value="NZ_CP142149.1"/>
</dbReference>
<dbReference type="Pfam" id="PF23562">
    <property type="entry name" value="AMP-binding_C_3"/>
    <property type="match status" value="1"/>
</dbReference>
<evidence type="ECO:0000259" key="7">
    <source>
        <dbReference type="Pfam" id="PF00501"/>
    </source>
</evidence>
<evidence type="ECO:0000256" key="2">
    <source>
        <dbReference type="ARBA" id="ARBA00022598"/>
    </source>
</evidence>
<evidence type="ECO:0000313" key="8">
    <source>
        <dbReference type="EMBL" id="WSE27268.1"/>
    </source>
</evidence>
<evidence type="ECO:0000256" key="1">
    <source>
        <dbReference type="ARBA" id="ARBA00006432"/>
    </source>
</evidence>
<dbReference type="InterPro" id="IPR000873">
    <property type="entry name" value="AMP-dep_synth/lig_dom"/>
</dbReference>
<dbReference type="CDD" id="cd05907">
    <property type="entry name" value="VL_LC_FACS_like"/>
    <property type="match status" value="1"/>
</dbReference>
<sequence length="499" mass="53580">MSTAQRYLDHGVWRERTFDEFATAVDQVATRLRNHAGPGDKVALLAPTSPEWTICDLAITRVGAICVPIYPTSTPRQISWILEDSGAVVAFADRPARITTLRVLGTEIPDITPNPGEQPQPHPDDPATIVYTSGTTGEPKGCVLTHRNITSIVAALKQLTDAGPGDVLFAYLPLAHLLTRMLQYFCLETGATIAYSSGDIRTVLAELAEAAPTYLPSAPAMFEKIHAAVRGLADNKTLVRQAFGGRLKQALTGSAPIAPEILEFFFAAGVPIHEAYGLTESTAVLTANTPAANRFGTVGQAVPGVELKIAEDGEVLARSEGVFAGYHNNPAATEETIVDGWLHTGDLGALDADGFLTLTGRKNDLVITSAGKNLSPAAIETDLRRTRWVAGAVLLGDRRPYAVALLSVDPDDLPTLAAETGINPDVPGWHTDERLRSVIARDVESVNARYSPPERIREFAIVPEPFSVESGELTPTLKIRRDVVARRHAALVDTLYPTP</sequence>
<name>A0ABZ1HYS7_9PSEU</name>
<accession>A0ABZ1HYS7</accession>
<dbReference type="Gene3D" id="3.40.50.12780">
    <property type="entry name" value="N-terminal domain of ligase-like"/>
    <property type="match status" value="1"/>
</dbReference>
<comment type="similarity">
    <text evidence="1">Belongs to the ATP-dependent AMP-binding enzyme family.</text>
</comment>
<dbReference type="PANTHER" id="PTHR43272">
    <property type="entry name" value="LONG-CHAIN-FATTY-ACID--COA LIGASE"/>
    <property type="match status" value="1"/>
</dbReference>
<dbReference type="PANTHER" id="PTHR43272:SF32">
    <property type="entry name" value="AMP-DEPENDENT SYNTHETASE_LIGASE DOMAIN-CONTAINING PROTEIN"/>
    <property type="match status" value="1"/>
</dbReference>
<gene>
    <name evidence="8" type="ORF">VSH64_30955</name>
</gene>
<evidence type="ECO:0000313" key="9">
    <source>
        <dbReference type="Proteomes" id="UP001330812"/>
    </source>
</evidence>
<proteinExistence type="inferred from homology"/>
<dbReference type="Pfam" id="PF00501">
    <property type="entry name" value="AMP-binding"/>
    <property type="match status" value="1"/>
</dbReference>
<keyword evidence="2" id="KW-0436">Ligase</keyword>
<dbReference type="InterPro" id="IPR020845">
    <property type="entry name" value="AMP-binding_CS"/>
</dbReference>
<dbReference type="SUPFAM" id="SSF56801">
    <property type="entry name" value="Acetyl-CoA synthetase-like"/>
    <property type="match status" value="1"/>
</dbReference>
<dbReference type="EMBL" id="CP142149">
    <property type="protein sequence ID" value="WSE27268.1"/>
    <property type="molecule type" value="Genomic_DNA"/>
</dbReference>
<organism evidence="8 9">
    <name type="scientific">Amycolatopsis rhabdoformis</name>
    <dbReference type="NCBI Taxonomy" id="1448059"/>
    <lineage>
        <taxon>Bacteria</taxon>
        <taxon>Bacillati</taxon>
        <taxon>Actinomycetota</taxon>
        <taxon>Actinomycetes</taxon>
        <taxon>Pseudonocardiales</taxon>
        <taxon>Pseudonocardiaceae</taxon>
        <taxon>Amycolatopsis</taxon>
    </lineage>
</organism>
<evidence type="ECO:0000256" key="3">
    <source>
        <dbReference type="ARBA" id="ARBA00022832"/>
    </source>
</evidence>
<feature type="domain" description="AMP-dependent synthetase/ligase" evidence="7">
    <location>
        <begin position="11"/>
        <end position="327"/>
    </location>
</feature>
<feature type="region of interest" description="Disordered" evidence="6">
    <location>
        <begin position="108"/>
        <end position="127"/>
    </location>
</feature>
<protein>
    <recommendedName>
        <fullName evidence="5">Acyl-CoA synthetase</fullName>
    </recommendedName>
</protein>
<evidence type="ECO:0000256" key="5">
    <source>
        <dbReference type="ARBA" id="ARBA00032875"/>
    </source>
</evidence>